<dbReference type="Proteomes" id="UP000241447">
    <property type="component" value="Plasmid pCBLh4a"/>
</dbReference>
<dbReference type="PANTHER" id="PTHR43689:SF8">
    <property type="entry name" value="ALPHA_BETA-HYDROLASES SUPERFAMILY PROTEIN"/>
    <property type="match status" value="1"/>
</dbReference>
<dbReference type="Gene3D" id="3.40.50.1820">
    <property type="entry name" value="alpha/beta hydrolase"/>
    <property type="match status" value="1"/>
</dbReference>
<name>A0A2R4LXW7_9RHOB</name>
<feature type="domain" description="AB hydrolase-1" evidence="1">
    <location>
        <begin position="49"/>
        <end position="271"/>
    </location>
</feature>
<gene>
    <name evidence="2" type="ORF">DA792_00630</name>
</gene>
<dbReference type="Pfam" id="PF12697">
    <property type="entry name" value="Abhydrolase_6"/>
    <property type="match status" value="1"/>
</dbReference>
<dbReference type="InterPro" id="IPR029058">
    <property type="entry name" value="AB_hydrolase_fold"/>
</dbReference>
<reference evidence="2 3" key="1">
    <citation type="submission" date="2018-03" db="EMBL/GenBank/DDBJ databases">
        <title>The Complete Genome of Celeribacter baekdonensis strain LH4, a Thiosulfate-Oxidizing Alphaproteobacterium Isolated from Gulf of Mexico Continental Slope Sediments.</title>
        <authorList>
            <person name="Flood B.E."/>
            <person name="Bailey J.V."/>
            <person name="Leprich D."/>
        </authorList>
    </citation>
    <scope>NUCLEOTIDE SEQUENCE [LARGE SCALE GENOMIC DNA]</scope>
    <source>
        <strain evidence="2 3">LH4</strain>
        <plasmid evidence="3">Plasmid pcblh4a</plasmid>
    </source>
</reference>
<evidence type="ECO:0000313" key="3">
    <source>
        <dbReference type="Proteomes" id="UP000241447"/>
    </source>
</evidence>
<geneLocation type="plasmid" evidence="3">
    <name>pcblh4a</name>
</geneLocation>
<dbReference type="KEGG" id="cbak:DA792_00630"/>
<dbReference type="InterPro" id="IPR000073">
    <property type="entry name" value="AB_hydrolase_1"/>
</dbReference>
<organism evidence="2 3">
    <name type="scientific">Celeribacter baekdonensis</name>
    <dbReference type="NCBI Taxonomy" id="875171"/>
    <lineage>
        <taxon>Bacteria</taxon>
        <taxon>Pseudomonadati</taxon>
        <taxon>Pseudomonadota</taxon>
        <taxon>Alphaproteobacteria</taxon>
        <taxon>Rhodobacterales</taxon>
        <taxon>Roseobacteraceae</taxon>
        <taxon>Celeribacter</taxon>
    </lineage>
</organism>
<dbReference type="GO" id="GO:0016787">
    <property type="term" value="F:hydrolase activity"/>
    <property type="evidence" value="ECO:0007669"/>
    <property type="project" value="UniProtKB-KW"/>
</dbReference>
<keyword evidence="2" id="KW-0378">Hydrolase</keyword>
<evidence type="ECO:0000313" key="2">
    <source>
        <dbReference type="EMBL" id="AVW89746.1"/>
    </source>
</evidence>
<evidence type="ECO:0000259" key="1">
    <source>
        <dbReference type="Pfam" id="PF12697"/>
    </source>
</evidence>
<dbReference type="PANTHER" id="PTHR43689">
    <property type="entry name" value="HYDROLASE"/>
    <property type="match status" value="1"/>
</dbReference>
<dbReference type="EMBL" id="CP028472">
    <property type="protein sequence ID" value="AVW89746.1"/>
    <property type="molecule type" value="Genomic_DNA"/>
</dbReference>
<sequence length="296" mass="32789">MCRAVDGEDLLRRREDMLDTQPFREGEITVNGVTVRYRVAGPDNARVPLVLIHGTAGSIDGHYGYIFPMMAYRQRVIALDWSEPKGDTLELSDLVAQVRAVIETEVPEGTVTLMGYSLGAVVAAQAASEMGAKIANLILVAGWLKTDVHQQMRNHVWRALRDQNSPLITEYMTFCAFSPAFMNMKTLDDMIAAAEMLKMSPFVDKQMDLNTRIDITAACETITAKTLVMGGTYDMMVPKHHSKQLFGAIEDARYAEIPAGHAVVHERAAELFHYVDRFSAKPDAYPAGTIIPAQKP</sequence>
<protein>
    <submittedName>
        <fullName evidence="2">Alpha/beta hydrolase</fullName>
    </submittedName>
</protein>
<dbReference type="SUPFAM" id="SSF53474">
    <property type="entry name" value="alpha/beta-Hydrolases"/>
    <property type="match status" value="1"/>
</dbReference>
<accession>A0A2R4LXW7</accession>
<keyword evidence="2" id="KW-0614">Plasmid</keyword>
<proteinExistence type="predicted"/>
<dbReference type="AlphaFoldDB" id="A0A2R4LXW7"/>